<proteinExistence type="predicted"/>
<gene>
    <name evidence="2" type="ORF">EBBID32_5960</name>
</gene>
<dbReference type="GO" id="GO:0016746">
    <property type="term" value="F:acyltransferase activity"/>
    <property type="evidence" value="ECO:0007669"/>
    <property type="project" value="InterPro"/>
</dbReference>
<evidence type="ECO:0000259" key="1">
    <source>
        <dbReference type="Pfam" id="PF22691"/>
    </source>
</evidence>
<dbReference type="SUPFAM" id="SSF53901">
    <property type="entry name" value="Thiolase-like"/>
    <property type="match status" value="2"/>
</dbReference>
<dbReference type="CDD" id="cd00829">
    <property type="entry name" value="SCP-x_thiolase"/>
    <property type="match status" value="1"/>
</dbReference>
<dbReference type="Gene3D" id="3.40.47.10">
    <property type="match status" value="1"/>
</dbReference>
<dbReference type="Pfam" id="PF22691">
    <property type="entry name" value="Thiolase_C_1"/>
    <property type="match status" value="1"/>
</dbReference>
<accession>N1MLE8</accession>
<dbReference type="InterPro" id="IPR016039">
    <property type="entry name" value="Thiolase-like"/>
</dbReference>
<dbReference type="AlphaFoldDB" id="N1MLE8"/>
<feature type="domain" description="Thiolase C-terminal" evidence="1">
    <location>
        <begin position="290"/>
        <end position="382"/>
    </location>
</feature>
<evidence type="ECO:0000313" key="3">
    <source>
        <dbReference type="Proteomes" id="UP000013201"/>
    </source>
</evidence>
<sequence>MPLPRNVDPILRIGSKNMSEKDFRNRTAIAGIGYSRSKENPGGFSKNSGVDVLTLAVRAARAACSDAGLDPKEVDGAVMYQMFDDSVRTGLVLSALGSRKVGYASNLVGGGNYASFAVIQAAQAVYHGIANYVLVYRALNGRSGIRMGHWGAGAGGGLHRVGGESQFSSIYGLAGAASNHGFEARRYMDLYGVTSVDLAHFAVNSRSNAIKNPRAMMRTPLTIEDHQQSRIISDPYHLFDCCQETDVACAMIVTSTERARALKKRPVLISAGIGGGVSPVPNIEDTNLINIGPRLLAAADVKLNDIDVFEGYDAFTDMPMRMIEDMGWCKRGEAKDFIKDGRISLDGDLPSQTHGGLINEGYCHGFNNVLEAVQQLRGDAEDLCPNWHLGEHTYDRKLCRQVRDAEIALNVSVLGSSAIILKRD</sequence>
<dbReference type="InterPro" id="IPR055140">
    <property type="entry name" value="Thiolase_C_2"/>
</dbReference>
<evidence type="ECO:0000313" key="2">
    <source>
        <dbReference type="EMBL" id="CCW16263.1"/>
    </source>
</evidence>
<reference evidence="2 3" key="1">
    <citation type="submission" date="2013-03" db="EMBL/GenBank/DDBJ databases">
        <authorList>
            <person name="Le V."/>
        </authorList>
    </citation>
    <scope>NUCLEOTIDE SEQUENCE [LARGE SCALE GENOMIC DNA]</scope>
    <source>
        <strain evidence="2 3">BiD32</strain>
    </source>
</reference>
<dbReference type="PANTHER" id="PTHR42870:SF1">
    <property type="entry name" value="NON-SPECIFIC LIPID-TRANSFER PROTEIN-LIKE 2"/>
    <property type="match status" value="1"/>
</dbReference>
<dbReference type="EMBL" id="CAVK010000030">
    <property type="protein sequence ID" value="CCW16263.1"/>
    <property type="molecule type" value="Genomic_DNA"/>
</dbReference>
<dbReference type="Proteomes" id="UP000013201">
    <property type="component" value="Unassembled WGS sequence"/>
</dbReference>
<reference evidence="3" key="2">
    <citation type="submission" date="2013-04" db="EMBL/GenBank/DDBJ databases">
        <title>Bisphenol A degrading Sphingobium sp. strain BiD32.</title>
        <authorList>
            <person name="Nielsen J.L."/>
            <person name="Zhou N.A."/>
            <person name="Kjeldal H."/>
        </authorList>
    </citation>
    <scope>NUCLEOTIDE SEQUENCE [LARGE SCALE GENOMIC DNA]</scope>
    <source>
        <strain evidence="3">BiD32</strain>
    </source>
</reference>
<protein>
    <submittedName>
        <fullName evidence="2">Lipid carrier protein IgrF</fullName>
    </submittedName>
</protein>
<dbReference type="PANTHER" id="PTHR42870">
    <property type="entry name" value="ACETYL-COA C-ACETYLTRANSFERASE"/>
    <property type="match status" value="1"/>
</dbReference>
<comment type="caution">
    <text evidence="2">The sequence shown here is derived from an EMBL/GenBank/DDBJ whole genome shotgun (WGS) entry which is preliminary data.</text>
</comment>
<name>N1MLE8_9SPHN</name>
<keyword evidence="3" id="KW-1185">Reference proteome</keyword>
<organism evidence="2 3">
    <name type="scientific">Sphingobium indicum BiD32</name>
    <dbReference type="NCBI Taxonomy" id="1301087"/>
    <lineage>
        <taxon>Bacteria</taxon>
        <taxon>Pseudomonadati</taxon>
        <taxon>Pseudomonadota</taxon>
        <taxon>Alphaproteobacteria</taxon>
        <taxon>Sphingomonadales</taxon>
        <taxon>Sphingomonadaceae</taxon>
        <taxon>Sphingobium</taxon>
    </lineage>
</organism>